<dbReference type="AlphaFoldDB" id="A0A834SVE2"/>
<feature type="transmembrane region" description="Helical" evidence="1">
    <location>
        <begin position="12"/>
        <end position="33"/>
    </location>
</feature>
<sequence>MDFRSSFKDWIKATYVLFAFFSAFCFGALKGLIVGPFAGVILIIGNVGVILGLFPAHVAWTIHTLLKISMFDSATKIAVLLALPALFGLWLGVGVAASVLVGVGYGFFTPWISTFEAFRHHNHSNKFLHSLLDGTWGTIKGSCTVVRDFLDLCYYSYPSYLKELRDSPHSNQLPRLRLIEIPGCMIIGIMGVIVEVPIYTTIAIVKSPYLLLKGWFRLMHDLISREGPFLETPCIPIAGLVILLWPIFVLACIFFAIFSSFFVGLYASFVVYQERSFGRGVAYVIAMVAEFDEFTNDWLYLREGTIFPKPQYRKKMMVCVSFLTSRKNYSKYIFIYSMHDQNMCSPGHCLIRHDVAAIREEKSSHIWENMMRSCEIRGKELLDGNVLKAEDLYEWLKDKNSDEAKVIGVGLPCYSLLQTLVFSIKSNSSGLLLLDGIEITSLNRPKNKLLDWFFNPIMLLKEQIRVINLMEAEIRYLEKLVLFGNIKLLKSKGLVEELVANISYPKMQISSSPLKHVSVAYTACTSSQNMYQNYRKEGEKDKKDKGKLTSWSWGKKRKAEDEKEDRVQ</sequence>
<keyword evidence="3" id="KW-1185">Reference proteome</keyword>
<proteinExistence type="predicted"/>
<feature type="transmembrane region" description="Helical" evidence="1">
    <location>
        <begin position="185"/>
        <end position="212"/>
    </location>
</feature>
<accession>A0A834SVE2</accession>
<organism evidence="2 3">
    <name type="scientific">Senna tora</name>
    <dbReference type="NCBI Taxonomy" id="362788"/>
    <lineage>
        <taxon>Eukaryota</taxon>
        <taxon>Viridiplantae</taxon>
        <taxon>Streptophyta</taxon>
        <taxon>Embryophyta</taxon>
        <taxon>Tracheophyta</taxon>
        <taxon>Spermatophyta</taxon>
        <taxon>Magnoliopsida</taxon>
        <taxon>eudicotyledons</taxon>
        <taxon>Gunneridae</taxon>
        <taxon>Pentapetalae</taxon>
        <taxon>rosids</taxon>
        <taxon>fabids</taxon>
        <taxon>Fabales</taxon>
        <taxon>Fabaceae</taxon>
        <taxon>Caesalpinioideae</taxon>
        <taxon>Cassia clade</taxon>
        <taxon>Senna</taxon>
    </lineage>
</organism>
<evidence type="ECO:0000256" key="1">
    <source>
        <dbReference type="SAM" id="Phobius"/>
    </source>
</evidence>
<keyword evidence="1" id="KW-1133">Transmembrane helix</keyword>
<keyword evidence="1" id="KW-0812">Transmembrane</keyword>
<name>A0A834SVE2_9FABA</name>
<reference evidence="2" key="1">
    <citation type="submission" date="2020-09" db="EMBL/GenBank/DDBJ databases">
        <title>Genome-Enabled Discovery of Anthraquinone Biosynthesis in Senna tora.</title>
        <authorList>
            <person name="Kang S.-H."/>
            <person name="Pandey R.P."/>
            <person name="Lee C.-M."/>
            <person name="Sim J.-S."/>
            <person name="Jeong J.-T."/>
            <person name="Choi B.-S."/>
            <person name="Jung M."/>
            <person name="Ginzburg D."/>
            <person name="Zhao K."/>
            <person name="Won S.Y."/>
            <person name="Oh T.-J."/>
            <person name="Yu Y."/>
            <person name="Kim N.-H."/>
            <person name="Lee O.R."/>
            <person name="Lee T.-H."/>
            <person name="Bashyal P."/>
            <person name="Kim T.-S."/>
            <person name="Lee W.-H."/>
            <person name="Kawkins C."/>
            <person name="Kim C.-K."/>
            <person name="Kim J.S."/>
            <person name="Ahn B.O."/>
            <person name="Rhee S.Y."/>
            <person name="Sohng J.K."/>
        </authorList>
    </citation>
    <scope>NUCLEOTIDE SEQUENCE</scope>
    <source>
        <tissue evidence="2">Leaf</tissue>
    </source>
</reference>
<gene>
    <name evidence="2" type="ORF">G2W53_036564</name>
</gene>
<keyword evidence="1" id="KW-0472">Membrane</keyword>
<feature type="transmembrane region" description="Helical" evidence="1">
    <location>
        <begin position="39"/>
        <end position="66"/>
    </location>
</feature>
<feature type="transmembrane region" description="Helical" evidence="1">
    <location>
        <begin position="78"/>
        <end position="108"/>
    </location>
</feature>
<protein>
    <submittedName>
        <fullName evidence="2">Putative membrane protein</fullName>
    </submittedName>
</protein>
<comment type="caution">
    <text evidence="2">The sequence shown here is derived from an EMBL/GenBank/DDBJ whole genome shotgun (WGS) entry which is preliminary data.</text>
</comment>
<dbReference type="PANTHER" id="PTHR31133">
    <property type="entry name" value="MEMBRANE PROTEIN"/>
    <property type="match status" value="1"/>
</dbReference>
<dbReference type="InterPro" id="IPR040229">
    <property type="entry name" value="At3g27390-like"/>
</dbReference>
<evidence type="ECO:0000313" key="3">
    <source>
        <dbReference type="Proteomes" id="UP000634136"/>
    </source>
</evidence>
<feature type="transmembrane region" description="Helical" evidence="1">
    <location>
        <begin position="233"/>
        <end position="266"/>
    </location>
</feature>
<dbReference type="Proteomes" id="UP000634136">
    <property type="component" value="Unassembled WGS sequence"/>
</dbReference>
<dbReference type="EMBL" id="JAAIUW010000011">
    <property type="protein sequence ID" value="KAF7809821.1"/>
    <property type="molecule type" value="Genomic_DNA"/>
</dbReference>
<dbReference type="PANTHER" id="PTHR31133:SF12">
    <property type="entry name" value="MEMBRANE PROTEIN"/>
    <property type="match status" value="1"/>
</dbReference>
<evidence type="ECO:0000313" key="2">
    <source>
        <dbReference type="EMBL" id="KAF7809821.1"/>
    </source>
</evidence>
<dbReference type="OrthoDB" id="1054248at2759"/>